<feature type="transmembrane region" description="Helical" evidence="6">
    <location>
        <begin position="32"/>
        <end position="54"/>
    </location>
</feature>
<dbReference type="EMBL" id="JAQIOY010000001">
    <property type="protein sequence ID" value="MDA7423366.1"/>
    <property type="molecule type" value="Genomic_DNA"/>
</dbReference>
<proteinExistence type="inferred from homology"/>
<keyword evidence="3 6" id="KW-0812">Transmembrane</keyword>
<feature type="transmembrane region" description="Helical" evidence="6">
    <location>
        <begin position="318"/>
        <end position="338"/>
    </location>
</feature>
<evidence type="ECO:0000256" key="5">
    <source>
        <dbReference type="ARBA" id="ARBA00023136"/>
    </source>
</evidence>
<feature type="transmembrane region" description="Helical" evidence="6">
    <location>
        <begin position="267"/>
        <end position="284"/>
    </location>
</feature>
<organism evidence="7 8">
    <name type="scientific">Thalassococcus lentus</name>
    <dbReference type="NCBI Taxonomy" id="1210524"/>
    <lineage>
        <taxon>Bacteria</taxon>
        <taxon>Pseudomonadati</taxon>
        <taxon>Pseudomonadota</taxon>
        <taxon>Alphaproteobacteria</taxon>
        <taxon>Rhodobacterales</taxon>
        <taxon>Roseobacteraceae</taxon>
        <taxon>Thalassococcus</taxon>
    </lineage>
</organism>
<reference evidence="7 8" key="1">
    <citation type="submission" date="2023-01" db="EMBL/GenBank/DDBJ databases">
        <title>Thalassococcus onchidii sp. nov., isolated from a marine invertebrate from the South China Sea.</title>
        <authorList>
            <person name="Xu S."/>
            <person name="Liu Z."/>
            <person name="Xu Y."/>
        </authorList>
    </citation>
    <scope>NUCLEOTIDE SEQUENCE [LARGE SCALE GENOMIC DNA]</scope>
    <source>
        <strain evidence="7 8">KCTC 32084</strain>
    </source>
</reference>
<evidence type="ECO:0000256" key="6">
    <source>
        <dbReference type="SAM" id="Phobius"/>
    </source>
</evidence>
<dbReference type="RefSeq" id="WP_271430726.1">
    <property type="nucleotide sequence ID" value="NZ_JAQIOY010000001.1"/>
</dbReference>
<keyword evidence="8" id="KW-1185">Reference proteome</keyword>
<feature type="transmembrane region" description="Helical" evidence="6">
    <location>
        <begin position="224"/>
        <end position="247"/>
    </location>
</feature>
<dbReference type="InterPro" id="IPR004896">
    <property type="entry name" value="PucC-rel"/>
</dbReference>
<dbReference type="PANTHER" id="PTHR23538">
    <property type="entry name" value="44.5 KD BACTERIOCHLOROPHYLL SYNTHASE SUBUNIT"/>
    <property type="match status" value="1"/>
</dbReference>
<dbReference type="InterPro" id="IPR036259">
    <property type="entry name" value="MFS_trans_sf"/>
</dbReference>
<evidence type="ECO:0000256" key="1">
    <source>
        <dbReference type="ARBA" id="ARBA00004141"/>
    </source>
</evidence>
<feature type="transmembrane region" description="Helical" evidence="6">
    <location>
        <begin position="105"/>
        <end position="129"/>
    </location>
</feature>
<evidence type="ECO:0000256" key="2">
    <source>
        <dbReference type="ARBA" id="ARBA00008412"/>
    </source>
</evidence>
<feature type="transmembrane region" description="Helical" evidence="6">
    <location>
        <begin position="350"/>
        <end position="370"/>
    </location>
</feature>
<dbReference type="SUPFAM" id="SSF103473">
    <property type="entry name" value="MFS general substrate transporter"/>
    <property type="match status" value="1"/>
</dbReference>
<feature type="transmembrane region" description="Helical" evidence="6">
    <location>
        <begin position="172"/>
        <end position="194"/>
    </location>
</feature>
<comment type="caution">
    <text evidence="7">The sequence shown here is derived from an EMBL/GenBank/DDBJ whole genome shotgun (WGS) entry which is preliminary data.</text>
</comment>
<keyword evidence="4 6" id="KW-1133">Transmembrane helix</keyword>
<evidence type="ECO:0000313" key="7">
    <source>
        <dbReference type="EMBL" id="MDA7423366.1"/>
    </source>
</evidence>
<name>A0ABT4XN48_9RHOB</name>
<dbReference type="InterPro" id="IPR026036">
    <property type="entry name" value="PucC"/>
</dbReference>
<feature type="transmembrane region" description="Helical" evidence="6">
    <location>
        <begin position="382"/>
        <end position="405"/>
    </location>
</feature>
<feature type="transmembrane region" description="Helical" evidence="6">
    <location>
        <begin position="141"/>
        <end position="160"/>
    </location>
</feature>
<evidence type="ECO:0000256" key="4">
    <source>
        <dbReference type="ARBA" id="ARBA00022989"/>
    </source>
</evidence>
<feature type="transmembrane region" description="Helical" evidence="6">
    <location>
        <begin position="291"/>
        <end position="312"/>
    </location>
</feature>
<dbReference type="Gene3D" id="1.20.1250.20">
    <property type="entry name" value="MFS general substrate transporter like domains"/>
    <property type="match status" value="2"/>
</dbReference>
<dbReference type="PANTHER" id="PTHR23538:SF1">
    <property type="entry name" value="44.5 KD BACTERIOCHLOROPHYLL SYNTHASE SUBUNIT"/>
    <property type="match status" value="1"/>
</dbReference>
<dbReference type="Pfam" id="PF03209">
    <property type="entry name" value="PUCC"/>
    <property type="match status" value="1"/>
</dbReference>
<sequence>MTLGWGGIARLCLTNAAIGGLAALPVNLFNRLMTVELALPALLPGLLVALHYGVQLTRPVWGHRSDAKGGRTPFILFGIALVAAGIIATAWGIKIGSNSPGMALIVWIAAYAAIGMGIGAAGTSFLALLATAAPDTRKGAAATLAWLMLIAGAIAASIGTGIALDPYSPERLISVVSAVCAIAFVLCVISTLGVERKLDHVPPPASPNLRAALRATMDDPSARAFTGFVFLSILAFYLSELVLEPFAGHVHGLSPDESTKLSGGKDGAALLGMIGAGVLSTLNIGTLRGWAVIGCILSALGLIGLGFGLPLIPSTVVLGLGNGLFVVGAIGSMMRLAAEAPGATGTRMGVFGAAQAIAAGLAGLIATGILDIARTVLPDQAAYGTVFIIEAVLFLAAAVVASRLLRTAPNHHNSLLQPGE</sequence>
<feature type="transmembrane region" description="Helical" evidence="6">
    <location>
        <begin position="74"/>
        <end position="93"/>
    </location>
</feature>
<comment type="similarity">
    <text evidence="2">Belongs to the PucC family.</text>
</comment>
<keyword evidence="5 6" id="KW-0472">Membrane</keyword>
<dbReference type="CDD" id="cd06176">
    <property type="entry name" value="MFS_BCD_PucC-like"/>
    <property type="match status" value="1"/>
</dbReference>
<dbReference type="PIRSF" id="PIRSF016565">
    <property type="entry name" value="PucC"/>
    <property type="match status" value="1"/>
</dbReference>
<accession>A0ABT4XN48</accession>
<dbReference type="Proteomes" id="UP001210720">
    <property type="component" value="Unassembled WGS sequence"/>
</dbReference>
<comment type="subcellular location">
    <subcellularLocation>
        <location evidence="1">Membrane</location>
        <topology evidence="1">Multi-pass membrane protein</topology>
    </subcellularLocation>
</comment>
<protein>
    <submittedName>
        <fullName evidence="7">BCD family MFS transporter</fullName>
    </submittedName>
</protein>
<evidence type="ECO:0000256" key="3">
    <source>
        <dbReference type="ARBA" id="ARBA00022692"/>
    </source>
</evidence>
<gene>
    <name evidence="7" type="ORF">PFY00_01380</name>
</gene>
<evidence type="ECO:0000313" key="8">
    <source>
        <dbReference type="Proteomes" id="UP001210720"/>
    </source>
</evidence>